<evidence type="ECO:0000256" key="3">
    <source>
        <dbReference type="ARBA" id="ARBA00014910"/>
    </source>
</evidence>
<sequence length="684" mass="78555">MNSNKNQPKKKTLLDDFNELEEYSKKQNYEANIESELSESNTINADTESISKMNTSRQPDHDFCDDLSSANQYKSNQAKKFSTMSKAQASSTAGSQIIGGRNHAPQVIDEDTEHFKVKIEHLLNVFKTDAISEFMGMKRSMLEDQRISVKNQTERYLQMYEDKHKEQTETKEKLEEQIRINGILKERLEKMSAITQKAKARFHTQKSLQFFFAAIKSYKKYKIEQKKKNKLAQLVAEKNLKQRVFSSFYKVCKEGKHQSDLEKKEKQHLIEIDEITNRFNKEMALLKEQLQETQLQLNSIQYTKEQMSENLKKAFMRGVCALNFEAMNVIQGSQVGFNPDVFLSQLDNPQQTQVNNNSQLKNISQATSAISQSYVVQNSAQQQQIMQMQQQQLQAQQAQNEVALMQSIVQKNPQQYSSMIINHADNNTNYQTLSNQAQQIQQINSIQNNLSSNLQTNMSSSSSNNNNNIDSLEFERINQIEFLKKELEQIQKIAGVQLQNQYASKQQTEPDQNQYEQNLKFANNDEDFQQKKIVIFQEPKVESKDHRWKNAPVVGLPNKTQNLSNKENQQDFMQNQSILPNFVDQQSNFNQEDDCKVIRVNAQSQEFQNTQKFDKTIKPNAKPPVKEPMPQKYVPSTVSSASNNKSSHSLSTSQSGKSISNSATQKSNLGTPSKAITKTTTTKK</sequence>
<dbReference type="Proteomes" id="UP000009168">
    <property type="component" value="Unassembled WGS sequence"/>
</dbReference>
<dbReference type="GeneID" id="7845595"/>
<evidence type="ECO:0000256" key="9">
    <source>
        <dbReference type="ARBA" id="ARBA00031694"/>
    </source>
</evidence>
<reference evidence="14" key="1">
    <citation type="journal article" date="2006" name="PLoS Biol.">
        <title>Macronuclear genome sequence of the ciliate Tetrahymena thermophila, a model eukaryote.</title>
        <authorList>
            <person name="Eisen J.A."/>
            <person name="Coyne R.S."/>
            <person name="Wu M."/>
            <person name="Wu D."/>
            <person name="Thiagarajan M."/>
            <person name="Wortman J.R."/>
            <person name="Badger J.H."/>
            <person name="Ren Q."/>
            <person name="Amedeo P."/>
            <person name="Jones K.M."/>
            <person name="Tallon L.J."/>
            <person name="Delcher A.L."/>
            <person name="Salzberg S.L."/>
            <person name="Silva J.C."/>
            <person name="Haas B.J."/>
            <person name="Majoros W.H."/>
            <person name="Farzad M."/>
            <person name="Carlton J.M."/>
            <person name="Smith R.K. Jr."/>
            <person name="Garg J."/>
            <person name="Pearlman R.E."/>
            <person name="Karrer K.M."/>
            <person name="Sun L."/>
            <person name="Manning G."/>
            <person name="Elde N.C."/>
            <person name="Turkewitz A.P."/>
            <person name="Asai D.J."/>
            <person name="Wilkes D.E."/>
            <person name="Wang Y."/>
            <person name="Cai H."/>
            <person name="Collins K."/>
            <person name="Stewart B.A."/>
            <person name="Lee S.R."/>
            <person name="Wilamowska K."/>
            <person name="Weinberg Z."/>
            <person name="Ruzzo W.L."/>
            <person name="Wloga D."/>
            <person name="Gaertig J."/>
            <person name="Frankel J."/>
            <person name="Tsao C.-C."/>
            <person name="Gorovsky M.A."/>
            <person name="Keeling P.J."/>
            <person name="Waller R.F."/>
            <person name="Patron N.J."/>
            <person name="Cherry J.M."/>
            <person name="Stover N.A."/>
            <person name="Krieger C.J."/>
            <person name="del Toro C."/>
            <person name="Ryder H.F."/>
            <person name="Williamson S.C."/>
            <person name="Barbeau R.A."/>
            <person name="Hamilton E.P."/>
            <person name="Orias E."/>
        </authorList>
    </citation>
    <scope>NUCLEOTIDE SEQUENCE [LARGE SCALE GENOMIC DNA]</scope>
    <source>
        <strain evidence="14">SB210</strain>
    </source>
</reference>
<dbReference type="PANTHER" id="PTHR28618">
    <property type="entry name" value="CENTROSOMAL PROTEIN POC5"/>
    <property type="match status" value="1"/>
</dbReference>
<dbReference type="RefSeq" id="XP_001015757.2">
    <property type="nucleotide sequence ID" value="XM_001015757.3"/>
</dbReference>
<evidence type="ECO:0000256" key="12">
    <source>
        <dbReference type="SAM" id="MobiDB-lite"/>
    </source>
</evidence>
<evidence type="ECO:0000313" key="13">
    <source>
        <dbReference type="EMBL" id="EAR95512.2"/>
    </source>
</evidence>
<gene>
    <name evidence="13" type="ORF">TTHERM_00079160</name>
</gene>
<evidence type="ECO:0000256" key="6">
    <source>
        <dbReference type="ARBA" id="ARBA00023054"/>
    </source>
</evidence>
<comment type="function">
    <text evidence="10">Essential for the assembly of the distal half of centrioles, required for centriole elongation. Acts as a negative regulator of centriole elongation.</text>
</comment>
<dbReference type="KEGG" id="tet:TTHERM_00079160"/>
<keyword evidence="6 11" id="KW-0175">Coiled coil</keyword>
<keyword evidence="14" id="KW-1185">Reference proteome</keyword>
<dbReference type="GO" id="GO:0005814">
    <property type="term" value="C:centriole"/>
    <property type="evidence" value="ECO:0007669"/>
    <property type="project" value="UniProtKB-SubCell"/>
</dbReference>
<evidence type="ECO:0000256" key="7">
    <source>
        <dbReference type="ARBA" id="ARBA00023212"/>
    </source>
</evidence>
<organism evidence="13 14">
    <name type="scientific">Tetrahymena thermophila (strain SB210)</name>
    <dbReference type="NCBI Taxonomy" id="312017"/>
    <lineage>
        <taxon>Eukaryota</taxon>
        <taxon>Sar</taxon>
        <taxon>Alveolata</taxon>
        <taxon>Ciliophora</taxon>
        <taxon>Intramacronucleata</taxon>
        <taxon>Oligohymenophorea</taxon>
        <taxon>Hymenostomatida</taxon>
        <taxon>Tetrahymenina</taxon>
        <taxon>Tetrahymenidae</taxon>
        <taxon>Tetrahymena</taxon>
    </lineage>
</organism>
<keyword evidence="5" id="KW-0677">Repeat</keyword>
<dbReference type="EMBL" id="GG662704">
    <property type="protein sequence ID" value="EAR95512.2"/>
    <property type="molecule type" value="Genomic_DNA"/>
</dbReference>
<evidence type="ECO:0000256" key="4">
    <source>
        <dbReference type="ARBA" id="ARBA00022490"/>
    </source>
</evidence>
<feature type="coiled-coil region" evidence="11">
    <location>
        <begin position="276"/>
        <end position="310"/>
    </location>
</feature>
<feature type="coiled-coil region" evidence="11">
    <location>
        <begin position="381"/>
        <end position="408"/>
    </location>
</feature>
<dbReference type="HOGENOM" id="CLU_402561_0_0_1"/>
<comment type="subcellular location">
    <subcellularLocation>
        <location evidence="1">Cytoplasm</location>
        <location evidence="1">Cytoskeleton</location>
        <location evidence="1">Microtubule organizing center</location>
        <location evidence="1">Centrosome</location>
        <location evidence="1">Centriole</location>
    </subcellularLocation>
</comment>
<evidence type="ECO:0000256" key="5">
    <source>
        <dbReference type="ARBA" id="ARBA00022737"/>
    </source>
</evidence>
<dbReference type="InterPro" id="IPR033351">
    <property type="entry name" value="POC5"/>
</dbReference>
<feature type="region of interest" description="Disordered" evidence="12">
    <location>
        <begin position="609"/>
        <end position="684"/>
    </location>
</feature>
<dbReference type="OMA" id="HKNIDIT"/>
<dbReference type="STRING" id="312017.Q23FU8"/>
<name>Q23FU8_TETTS</name>
<dbReference type="eggNOG" id="ENOG502R8W1">
    <property type="taxonomic scope" value="Eukaryota"/>
</dbReference>
<proteinExistence type="inferred from homology"/>
<keyword evidence="7" id="KW-0206">Cytoskeleton</keyword>
<keyword evidence="4" id="KW-0963">Cytoplasm</keyword>
<accession>Q23FU8</accession>
<evidence type="ECO:0000256" key="1">
    <source>
        <dbReference type="ARBA" id="ARBA00004114"/>
    </source>
</evidence>
<dbReference type="OrthoDB" id="10064898at2759"/>
<feature type="compositionally biased region" description="Polar residues" evidence="12">
    <location>
        <begin position="659"/>
        <end position="676"/>
    </location>
</feature>
<comment type="similarity">
    <text evidence="2">Belongs to the POC5 family.</text>
</comment>
<evidence type="ECO:0000256" key="2">
    <source>
        <dbReference type="ARBA" id="ARBA00010411"/>
    </source>
</evidence>
<feature type="compositionally biased region" description="Low complexity" evidence="12">
    <location>
        <begin position="636"/>
        <end position="658"/>
    </location>
</feature>
<dbReference type="InParanoid" id="Q23FU8"/>
<dbReference type="AlphaFoldDB" id="Q23FU8"/>
<protein>
    <recommendedName>
        <fullName evidence="3">Centrosomal protein POC5</fullName>
    </recommendedName>
    <alternativeName>
        <fullName evidence="9">Protein of centriole 5</fullName>
    </alternativeName>
</protein>
<evidence type="ECO:0000313" key="14">
    <source>
        <dbReference type="Proteomes" id="UP000009168"/>
    </source>
</evidence>
<evidence type="ECO:0000256" key="8">
    <source>
        <dbReference type="ARBA" id="ARBA00023306"/>
    </source>
</evidence>
<dbReference type="PANTHER" id="PTHR28618:SF1">
    <property type="entry name" value="CENTROSOMAL PROTEIN POC5"/>
    <property type="match status" value="1"/>
</dbReference>
<keyword evidence="8" id="KW-0131">Cell cycle</keyword>
<evidence type="ECO:0000256" key="10">
    <source>
        <dbReference type="ARBA" id="ARBA00049959"/>
    </source>
</evidence>
<evidence type="ECO:0000256" key="11">
    <source>
        <dbReference type="SAM" id="Coils"/>
    </source>
</evidence>